<dbReference type="InterPro" id="IPR027417">
    <property type="entry name" value="P-loop_NTPase"/>
</dbReference>
<name>A0A455W4D9_MARNT</name>
<dbReference type="InterPro" id="IPR012381">
    <property type="entry name" value="EutP_PduV"/>
</dbReference>
<dbReference type="SUPFAM" id="SSF52540">
    <property type="entry name" value="P-loop containing nucleoside triphosphate hydrolases"/>
    <property type="match status" value="1"/>
</dbReference>
<protein>
    <submittedName>
        <fullName evidence="1">Ethanolamine utilization protein EutP</fullName>
    </submittedName>
</protein>
<reference evidence="1" key="1">
    <citation type="submission" date="2019-03" db="EMBL/GenBank/DDBJ databases">
        <title>Whole genome analysis of nitrate-reducing bacteria Marinobacter hydrocarbonoclasticus YB03.</title>
        <authorList>
            <person name="Azam A.H."/>
            <person name="Yuk S.R."/>
            <person name="Kamarisima K."/>
            <person name="Miyanaga K."/>
            <person name="Tanji Y."/>
        </authorList>
    </citation>
    <scope>NUCLEOTIDE SEQUENCE</scope>
    <source>
        <strain evidence="1">YB03</strain>
    </source>
</reference>
<dbReference type="GO" id="GO:0006576">
    <property type="term" value="P:biogenic amine metabolic process"/>
    <property type="evidence" value="ECO:0007669"/>
    <property type="project" value="InterPro"/>
</dbReference>
<dbReference type="GO" id="GO:0005524">
    <property type="term" value="F:ATP binding"/>
    <property type="evidence" value="ECO:0007669"/>
    <property type="project" value="InterPro"/>
</dbReference>
<dbReference type="PANTHER" id="PTHR40453:SF2">
    <property type="entry name" value="ACETATE KINASE EUTP-RELATED"/>
    <property type="match status" value="1"/>
</dbReference>
<accession>A0A455W4D9</accession>
<evidence type="ECO:0000313" key="1">
    <source>
        <dbReference type="EMBL" id="BBJ04134.1"/>
    </source>
</evidence>
<dbReference type="Pfam" id="PF10662">
    <property type="entry name" value="PduV-EutP"/>
    <property type="match status" value="1"/>
</dbReference>
<dbReference type="AlphaFoldDB" id="A0A455W4D9"/>
<gene>
    <name evidence="1" type="primary">eutP</name>
    <name evidence="1" type="ORF">YBY_19830</name>
</gene>
<dbReference type="Gene3D" id="3.40.50.300">
    <property type="entry name" value="P-loop containing nucleotide triphosphate hydrolases"/>
    <property type="match status" value="1"/>
</dbReference>
<organism evidence="1">
    <name type="scientific">Marinobacter nauticus</name>
    <name type="common">Marinobacter hydrocarbonoclasticus</name>
    <name type="synonym">Marinobacter aquaeolei</name>
    <dbReference type="NCBI Taxonomy" id="2743"/>
    <lineage>
        <taxon>Bacteria</taxon>
        <taxon>Pseudomonadati</taxon>
        <taxon>Pseudomonadota</taxon>
        <taxon>Gammaproteobacteria</taxon>
        <taxon>Pseudomonadales</taxon>
        <taxon>Marinobacteraceae</taxon>
        <taxon>Marinobacter</taxon>
    </lineage>
</organism>
<proteinExistence type="predicted"/>
<dbReference type="CDD" id="cd00882">
    <property type="entry name" value="Ras_like_GTPase"/>
    <property type="match status" value="1"/>
</dbReference>
<sequence length="184" mass="19638">MSGNPDVSKERLHPDLAGFAMVGDVGCGKTALTLAMLESGEKVRKTQAVVFHPSHVVDTPGEFISRPAYYGALLATIADIDTIVYLQPANSKTFSLPPGLLHVYPGKRVVGVVSKTDLSDADTETACRVLADHNISPPYFLTSTETGEGVDSLRSFLITLQKSDSNLGADAKHAERAHVGVNEF</sequence>
<dbReference type="PANTHER" id="PTHR40453">
    <property type="entry name" value="PROTEIN YOEF"/>
    <property type="match status" value="1"/>
</dbReference>
<dbReference type="EMBL" id="AP019537">
    <property type="protein sequence ID" value="BBJ04134.1"/>
    <property type="molecule type" value="Genomic_DNA"/>
</dbReference>